<protein>
    <submittedName>
        <fullName evidence="4">Ovule protein</fullName>
    </submittedName>
</protein>
<dbReference type="WBParaSite" id="GPUH_0000279401-mRNA-1">
    <property type="protein sequence ID" value="GPUH_0000279401-mRNA-1"/>
    <property type="gene ID" value="GPUH_0000279401"/>
</dbReference>
<evidence type="ECO:0000256" key="1">
    <source>
        <dbReference type="SAM" id="MobiDB-lite"/>
    </source>
</evidence>
<name>A0A183D248_9BILA</name>
<dbReference type="AlphaFoldDB" id="A0A183D248"/>
<keyword evidence="3" id="KW-1185">Reference proteome</keyword>
<evidence type="ECO:0000313" key="3">
    <source>
        <dbReference type="Proteomes" id="UP000271098"/>
    </source>
</evidence>
<sequence>MDDKSMNGYSITEHIPLHHQDTANRPTSISSSNIQAANDFVSVFDGILLQDSPCSNTSLSSPDHPENCCLCSLSQSDFFNPLDTLVSSVAFSSDSNKVQHKSQYGENRDFDFDEESCYSEDSRQSDVELAQKSKMPVQCRQVGKAIRKKSQNYLRVLSNYASLGKCEICCFDSFANFLATENRYAATV</sequence>
<dbReference type="Proteomes" id="UP000271098">
    <property type="component" value="Unassembled WGS sequence"/>
</dbReference>
<dbReference type="OrthoDB" id="10433412at2759"/>
<feature type="region of interest" description="Disordered" evidence="1">
    <location>
        <begin position="1"/>
        <end position="27"/>
    </location>
</feature>
<proteinExistence type="predicted"/>
<reference evidence="4" key="1">
    <citation type="submission" date="2016-06" db="UniProtKB">
        <authorList>
            <consortium name="WormBaseParasite"/>
        </authorList>
    </citation>
    <scope>IDENTIFICATION</scope>
</reference>
<evidence type="ECO:0000313" key="4">
    <source>
        <dbReference type="WBParaSite" id="GPUH_0000279401-mRNA-1"/>
    </source>
</evidence>
<reference evidence="2 3" key="2">
    <citation type="submission" date="2018-11" db="EMBL/GenBank/DDBJ databases">
        <authorList>
            <consortium name="Pathogen Informatics"/>
        </authorList>
    </citation>
    <scope>NUCLEOTIDE SEQUENCE [LARGE SCALE GENOMIC DNA]</scope>
</reference>
<accession>A0A183D248</accession>
<evidence type="ECO:0000313" key="2">
    <source>
        <dbReference type="EMBL" id="VDK36422.1"/>
    </source>
</evidence>
<dbReference type="EMBL" id="UYRT01004410">
    <property type="protein sequence ID" value="VDK36422.1"/>
    <property type="molecule type" value="Genomic_DNA"/>
</dbReference>
<organism evidence="4">
    <name type="scientific">Gongylonema pulchrum</name>
    <dbReference type="NCBI Taxonomy" id="637853"/>
    <lineage>
        <taxon>Eukaryota</taxon>
        <taxon>Metazoa</taxon>
        <taxon>Ecdysozoa</taxon>
        <taxon>Nematoda</taxon>
        <taxon>Chromadorea</taxon>
        <taxon>Rhabditida</taxon>
        <taxon>Spirurina</taxon>
        <taxon>Spiruromorpha</taxon>
        <taxon>Spiruroidea</taxon>
        <taxon>Gongylonematidae</taxon>
        <taxon>Gongylonema</taxon>
    </lineage>
</organism>
<gene>
    <name evidence="2" type="ORF">GPUH_LOCUS2790</name>
</gene>